<evidence type="ECO:0000313" key="2">
    <source>
        <dbReference type="Proteomes" id="UP001055811"/>
    </source>
</evidence>
<reference evidence="1 2" key="2">
    <citation type="journal article" date="2022" name="Mol. Ecol. Resour.">
        <title>The genomes of chicory, endive, great burdock and yacon provide insights into Asteraceae paleo-polyploidization history and plant inulin production.</title>
        <authorList>
            <person name="Fan W."/>
            <person name="Wang S."/>
            <person name="Wang H."/>
            <person name="Wang A."/>
            <person name="Jiang F."/>
            <person name="Liu H."/>
            <person name="Zhao H."/>
            <person name="Xu D."/>
            <person name="Zhang Y."/>
        </authorList>
    </citation>
    <scope>NUCLEOTIDE SEQUENCE [LARGE SCALE GENOMIC DNA]</scope>
    <source>
        <strain evidence="2">cv. Punajuju</strain>
        <tissue evidence="1">Leaves</tissue>
    </source>
</reference>
<proteinExistence type="predicted"/>
<name>A0ACB9BQH1_CICIN</name>
<keyword evidence="2" id="KW-1185">Reference proteome</keyword>
<dbReference type="EMBL" id="CM042014">
    <property type="protein sequence ID" value="KAI3724291.1"/>
    <property type="molecule type" value="Genomic_DNA"/>
</dbReference>
<dbReference type="Proteomes" id="UP001055811">
    <property type="component" value="Linkage Group LG06"/>
</dbReference>
<accession>A0ACB9BQH1</accession>
<comment type="caution">
    <text evidence="1">The sequence shown here is derived from an EMBL/GenBank/DDBJ whole genome shotgun (WGS) entry which is preliminary data.</text>
</comment>
<reference evidence="2" key="1">
    <citation type="journal article" date="2022" name="Mol. Ecol. Resour.">
        <title>The genomes of chicory, endive, great burdock and yacon provide insights into Asteraceae palaeo-polyploidization history and plant inulin production.</title>
        <authorList>
            <person name="Fan W."/>
            <person name="Wang S."/>
            <person name="Wang H."/>
            <person name="Wang A."/>
            <person name="Jiang F."/>
            <person name="Liu H."/>
            <person name="Zhao H."/>
            <person name="Xu D."/>
            <person name="Zhang Y."/>
        </authorList>
    </citation>
    <scope>NUCLEOTIDE SEQUENCE [LARGE SCALE GENOMIC DNA]</scope>
    <source>
        <strain evidence="2">cv. Punajuju</strain>
    </source>
</reference>
<protein>
    <submittedName>
        <fullName evidence="1">Uncharacterized protein</fullName>
    </submittedName>
</protein>
<gene>
    <name evidence="1" type="ORF">L2E82_36063</name>
</gene>
<organism evidence="1 2">
    <name type="scientific">Cichorium intybus</name>
    <name type="common">Chicory</name>
    <dbReference type="NCBI Taxonomy" id="13427"/>
    <lineage>
        <taxon>Eukaryota</taxon>
        <taxon>Viridiplantae</taxon>
        <taxon>Streptophyta</taxon>
        <taxon>Embryophyta</taxon>
        <taxon>Tracheophyta</taxon>
        <taxon>Spermatophyta</taxon>
        <taxon>Magnoliopsida</taxon>
        <taxon>eudicotyledons</taxon>
        <taxon>Gunneridae</taxon>
        <taxon>Pentapetalae</taxon>
        <taxon>asterids</taxon>
        <taxon>campanulids</taxon>
        <taxon>Asterales</taxon>
        <taxon>Asteraceae</taxon>
        <taxon>Cichorioideae</taxon>
        <taxon>Cichorieae</taxon>
        <taxon>Cichoriinae</taxon>
        <taxon>Cichorium</taxon>
    </lineage>
</organism>
<sequence>MSCFAKQISPNKKSRKGVVLRIPKINWCNADSVPALFPRSSRHNHLSLSRFLFLEPHTLNPSMNDAAQKWFILSYI</sequence>
<evidence type="ECO:0000313" key="1">
    <source>
        <dbReference type="EMBL" id="KAI3724291.1"/>
    </source>
</evidence>